<comment type="caution">
    <text evidence="1">The sequence shown here is derived from an EMBL/GenBank/DDBJ whole genome shotgun (WGS) entry which is preliminary data.</text>
</comment>
<name>A0ABV0VUH8_9TELE</name>
<keyword evidence="2" id="KW-1185">Reference proteome</keyword>
<gene>
    <name evidence="1" type="ORF">XENORESO_002696</name>
</gene>
<evidence type="ECO:0000313" key="2">
    <source>
        <dbReference type="Proteomes" id="UP001444071"/>
    </source>
</evidence>
<evidence type="ECO:0000313" key="1">
    <source>
        <dbReference type="EMBL" id="MEQ2260880.1"/>
    </source>
</evidence>
<dbReference type="EMBL" id="JAHRIM010011475">
    <property type="protein sequence ID" value="MEQ2260880.1"/>
    <property type="molecule type" value="Genomic_DNA"/>
</dbReference>
<organism evidence="1 2">
    <name type="scientific">Xenotaenia resolanae</name>
    <dbReference type="NCBI Taxonomy" id="208358"/>
    <lineage>
        <taxon>Eukaryota</taxon>
        <taxon>Metazoa</taxon>
        <taxon>Chordata</taxon>
        <taxon>Craniata</taxon>
        <taxon>Vertebrata</taxon>
        <taxon>Euteleostomi</taxon>
        <taxon>Actinopterygii</taxon>
        <taxon>Neopterygii</taxon>
        <taxon>Teleostei</taxon>
        <taxon>Neoteleostei</taxon>
        <taxon>Acanthomorphata</taxon>
        <taxon>Ovalentaria</taxon>
        <taxon>Atherinomorphae</taxon>
        <taxon>Cyprinodontiformes</taxon>
        <taxon>Goodeidae</taxon>
        <taxon>Xenotaenia</taxon>
    </lineage>
</organism>
<accession>A0ABV0VUH8</accession>
<reference evidence="1 2" key="1">
    <citation type="submission" date="2021-06" db="EMBL/GenBank/DDBJ databases">
        <authorList>
            <person name="Palmer J.M."/>
        </authorList>
    </citation>
    <scope>NUCLEOTIDE SEQUENCE [LARGE SCALE GENOMIC DNA]</scope>
    <source>
        <strain evidence="1 2">XR_2019</strain>
        <tissue evidence="1">Muscle</tissue>
    </source>
</reference>
<proteinExistence type="predicted"/>
<sequence>MSLWTLFCAVVQSSWKRKEPSSNCSHKDGRMALSKISWYAEAFRFLFTGTNRPTPAPKKQPHNIPPLYKLYTIQSDKYRSSSSVYVAYHFVGVLLSFPIASTFL</sequence>
<protein>
    <submittedName>
        <fullName evidence="1">Uncharacterized protein</fullName>
    </submittedName>
</protein>
<dbReference type="Proteomes" id="UP001444071">
    <property type="component" value="Unassembled WGS sequence"/>
</dbReference>